<dbReference type="Proteomes" id="UP001565242">
    <property type="component" value="Unassembled WGS sequence"/>
</dbReference>
<dbReference type="SUPFAM" id="SSF52467">
    <property type="entry name" value="DHS-like NAD/FAD-binding domain"/>
    <property type="match status" value="1"/>
</dbReference>
<keyword evidence="4" id="KW-1185">Reference proteome</keyword>
<reference evidence="3 4" key="1">
    <citation type="submission" date="2024-03" db="EMBL/GenBank/DDBJ databases">
        <title>Mouse gut bacterial collection (mGBC) of GemPharmatech.</title>
        <authorList>
            <person name="He Y."/>
            <person name="Dong L."/>
            <person name="Wu D."/>
            <person name="Gao X."/>
            <person name="Lin Z."/>
        </authorList>
    </citation>
    <scope>NUCLEOTIDE SEQUENCE [LARGE SCALE GENOMIC DNA]</scope>
    <source>
        <strain evidence="3 4">20-218</strain>
    </source>
</reference>
<dbReference type="InterPro" id="IPR014731">
    <property type="entry name" value="ETF_asu_C"/>
</dbReference>
<dbReference type="PIRSF" id="PIRSF000089">
    <property type="entry name" value="Electra_flavoP_a"/>
    <property type="match status" value="1"/>
</dbReference>
<feature type="domain" description="Electron transfer flavoprotein alpha/beta-subunit N-terminal" evidence="2">
    <location>
        <begin position="4"/>
        <end position="189"/>
    </location>
</feature>
<dbReference type="RefSeq" id="WP_369918114.1">
    <property type="nucleotide sequence ID" value="NZ_JBCLSQ010000010.1"/>
</dbReference>
<name>A0ABV4DBD4_9LACT</name>
<dbReference type="PANTHER" id="PTHR43153">
    <property type="entry name" value="ELECTRON TRANSFER FLAVOPROTEIN ALPHA"/>
    <property type="match status" value="1"/>
</dbReference>
<dbReference type="Gene3D" id="3.40.50.620">
    <property type="entry name" value="HUPs"/>
    <property type="match status" value="1"/>
</dbReference>
<proteinExistence type="inferred from homology"/>
<dbReference type="InterPro" id="IPR014729">
    <property type="entry name" value="Rossmann-like_a/b/a_fold"/>
</dbReference>
<organism evidence="3 4">
    <name type="scientific">Lactococcus muris</name>
    <dbReference type="NCBI Taxonomy" id="2941330"/>
    <lineage>
        <taxon>Bacteria</taxon>
        <taxon>Bacillati</taxon>
        <taxon>Bacillota</taxon>
        <taxon>Bacilli</taxon>
        <taxon>Lactobacillales</taxon>
        <taxon>Streptococcaceae</taxon>
        <taxon>Lactococcus</taxon>
    </lineage>
</organism>
<protein>
    <submittedName>
        <fullName evidence="3">Electron transfer flavoprotein subunit alpha/FixB family protein</fullName>
    </submittedName>
</protein>
<evidence type="ECO:0000259" key="2">
    <source>
        <dbReference type="SMART" id="SM00893"/>
    </source>
</evidence>
<evidence type="ECO:0000313" key="3">
    <source>
        <dbReference type="EMBL" id="MEY8537867.1"/>
    </source>
</evidence>
<comment type="similarity">
    <text evidence="1">Belongs to the ETF alpha-subunit/FixB family.</text>
</comment>
<dbReference type="Pfam" id="PF01012">
    <property type="entry name" value="ETF"/>
    <property type="match status" value="1"/>
</dbReference>
<sequence length="317" mass="33972">MFKTLIFLDKNSLDKCLNLTEVAQKLRQETEESEICGLGFDLGSPQVTGIDKLIDIDGAAVNLYDAGQVSAVLAEVQQQFRFDCILILANSLGKMLAPRLAMKLKTGLTAEITDAALVKGERHLIRPAFQGNRMASIVCHTSPIMASVRPDVFRKNDSDKVPEKLSIQTSYKEKSALKVIAKSKSVSHADITKSKVLVSGGGGIEKDFALLSVLSETLNGELAASKKLVDAGGALRDIQVGQSGKIVSPNLYMAFGIHGTVHHVAGLREVKHIISVNTNKLAPISALSTIVVEGDAADFAQKLNKKIKENAQGVKGN</sequence>
<dbReference type="InterPro" id="IPR014730">
    <property type="entry name" value="ETF_a/b_N"/>
</dbReference>
<comment type="caution">
    <text evidence="3">The sequence shown here is derived from an EMBL/GenBank/DDBJ whole genome shotgun (WGS) entry which is preliminary data.</text>
</comment>
<dbReference type="InterPro" id="IPR029035">
    <property type="entry name" value="DHS-like_NAD/FAD-binding_dom"/>
</dbReference>
<dbReference type="SMART" id="SM00893">
    <property type="entry name" value="ETF"/>
    <property type="match status" value="1"/>
</dbReference>
<dbReference type="Pfam" id="PF00766">
    <property type="entry name" value="ETF_alpha"/>
    <property type="match status" value="1"/>
</dbReference>
<dbReference type="PANTHER" id="PTHR43153:SF1">
    <property type="entry name" value="ELECTRON TRANSFER FLAVOPROTEIN SUBUNIT ALPHA, MITOCHONDRIAL"/>
    <property type="match status" value="1"/>
</dbReference>
<evidence type="ECO:0000313" key="4">
    <source>
        <dbReference type="Proteomes" id="UP001565242"/>
    </source>
</evidence>
<dbReference type="EMBL" id="JBCLSQ010000010">
    <property type="protein sequence ID" value="MEY8537867.1"/>
    <property type="molecule type" value="Genomic_DNA"/>
</dbReference>
<dbReference type="SUPFAM" id="SSF52402">
    <property type="entry name" value="Adenine nucleotide alpha hydrolases-like"/>
    <property type="match status" value="1"/>
</dbReference>
<dbReference type="Gene3D" id="3.40.50.1220">
    <property type="entry name" value="TPP-binding domain"/>
    <property type="match status" value="1"/>
</dbReference>
<dbReference type="InterPro" id="IPR001308">
    <property type="entry name" value="ETF_a/FixB"/>
</dbReference>
<gene>
    <name evidence="3" type="ORF">AALM99_05350</name>
</gene>
<accession>A0ABV4DBD4</accession>
<evidence type="ECO:0000256" key="1">
    <source>
        <dbReference type="ARBA" id="ARBA00005817"/>
    </source>
</evidence>